<dbReference type="GO" id="GO:0007005">
    <property type="term" value="P:mitochondrion organization"/>
    <property type="evidence" value="ECO:0007669"/>
    <property type="project" value="InterPro"/>
</dbReference>
<dbReference type="EMBL" id="AYKW01000068">
    <property type="protein sequence ID" value="PIL23309.1"/>
    <property type="molecule type" value="Genomic_DNA"/>
</dbReference>
<gene>
    <name evidence="2" type="ORF">GSI_14620</name>
</gene>
<dbReference type="Proteomes" id="UP000230002">
    <property type="component" value="Unassembled WGS sequence"/>
</dbReference>
<feature type="region of interest" description="Disordered" evidence="1">
    <location>
        <begin position="32"/>
        <end position="104"/>
    </location>
</feature>
<keyword evidence="3" id="KW-1185">Reference proteome</keyword>
<comment type="caution">
    <text evidence="2">The sequence shown here is derived from an EMBL/GenBank/DDBJ whole genome shotgun (WGS) entry which is preliminary data.</text>
</comment>
<dbReference type="GO" id="GO:0005634">
    <property type="term" value="C:nucleus"/>
    <property type="evidence" value="ECO:0007669"/>
    <property type="project" value="TreeGrafter"/>
</dbReference>
<organism evidence="2 3">
    <name type="scientific">Ganoderma sinense ZZ0214-1</name>
    <dbReference type="NCBI Taxonomy" id="1077348"/>
    <lineage>
        <taxon>Eukaryota</taxon>
        <taxon>Fungi</taxon>
        <taxon>Dikarya</taxon>
        <taxon>Basidiomycota</taxon>
        <taxon>Agaricomycotina</taxon>
        <taxon>Agaricomycetes</taxon>
        <taxon>Polyporales</taxon>
        <taxon>Polyporaceae</taxon>
        <taxon>Ganoderma</taxon>
    </lineage>
</organism>
<feature type="compositionally biased region" description="Low complexity" evidence="1">
    <location>
        <begin position="43"/>
        <end position="59"/>
    </location>
</feature>
<evidence type="ECO:0000256" key="1">
    <source>
        <dbReference type="SAM" id="MobiDB-lite"/>
    </source>
</evidence>
<name>A0A2G8RP70_9APHY</name>
<evidence type="ECO:0008006" key="4">
    <source>
        <dbReference type="Google" id="ProtNLM"/>
    </source>
</evidence>
<dbReference type="OrthoDB" id="1106148at2759"/>
<dbReference type="InterPro" id="IPR055304">
    <property type="entry name" value="CHCHD2/10-like"/>
</dbReference>
<reference evidence="2 3" key="1">
    <citation type="journal article" date="2015" name="Sci. Rep.">
        <title>Chromosome-level genome map provides insights into diverse defense mechanisms in the medicinal fungus Ganoderma sinense.</title>
        <authorList>
            <person name="Zhu Y."/>
            <person name="Xu J."/>
            <person name="Sun C."/>
            <person name="Zhou S."/>
            <person name="Xu H."/>
            <person name="Nelson D.R."/>
            <person name="Qian J."/>
            <person name="Song J."/>
            <person name="Luo H."/>
            <person name="Xiang L."/>
            <person name="Li Y."/>
            <person name="Xu Z."/>
            <person name="Ji A."/>
            <person name="Wang L."/>
            <person name="Lu S."/>
            <person name="Hayward A."/>
            <person name="Sun W."/>
            <person name="Li X."/>
            <person name="Schwartz D.C."/>
            <person name="Wang Y."/>
            <person name="Chen S."/>
        </authorList>
    </citation>
    <scope>NUCLEOTIDE SEQUENCE [LARGE SCALE GENOMIC DNA]</scope>
    <source>
        <strain evidence="2 3">ZZ0214-1</strain>
    </source>
</reference>
<feature type="compositionally biased region" description="Pro residues" evidence="1">
    <location>
        <begin position="82"/>
        <end position="95"/>
    </location>
</feature>
<dbReference type="AlphaFoldDB" id="A0A2G8RP70"/>
<sequence length="195" mass="20031">MRRGPRTWPFGKDLCASLSDETSSAHLACVPPPAFFPSPIQLPSSTAMPRSSRSSRPAARPAPAPAPQQTRSAHTAAAPHPGTAPHPSQAPPVPPQAQATQSSGPGMLAQMAATAGSVAVGSTIGHGLSNMLFGSASAPAAPEAPAAPVQQQHQQGISCDFQAKEFTKCLESADVNACSWYLEQLKACQAAAARY</sequence>
<dbReference type="PANTHER" id="PTHR13523">
    <property type="entry name" value="COILED-COIL-HELIX-COILED-COIL-HELIX DOMAIN CONTAINING 2/NUR77"/>
    <property type="match status" value="1"/>
</dbReference>
<dbReference type="STRING" id="1077348.A0A2G8RP70"/>
<dbReference type="PANTHER" id="PTHR13523:SF2">
    <property type="entry name" value="COILED-COIL-HELIX-COILED-COIL-HELIX DOMAIN CONTAINING 2, ISOFORM A-RELATED"/>
    <property type="match status" value="1"/>
</dbReference>
<dbReference type="GO" id="GO:0005739">
    <property type="term" value="C:mitochondrion"/>
    <property type="evidence" value="ECO:0007669"/>
    <property type="project" value="TreeGrafter"/>
</dbReference>
<accession>A0A2G8RP70</accession>
<proteinExistence type="predicted"/>
<evidence type="ECO:0000313" key="3">
    <source>
        <dbReference type="Proteomes" id="UP000230002"/>
    </source>
</evidence>
<evidence type="ECO:0000313" key="2">
    <source>
        <dbReference type="EMBL" id="PIL23309.1"/>
    </source>
</evidence>
<feature type="compositionally biased region" description="Low complexity" evidence="1">
    <location>
        <begin position="67"/>
        <end position="81"/>
    </location>
</feature>
<protein>
    <recommendedName>
        <fullName evidence="4">CHCH domain-containing protein</fullName>
    </recommendedName>
</protein>